<feature type="domain" description="Peptidase M13 C-terminal" evidence="9">
    <location>
        <begin position="388"/>
        <end position="594"/>
    </location>
</feature>
<evidence type="ECO:0000256" key="7">
    <source>
        <dbReference type="ARBA" id="ARBA00023049"/>
    </source>
</evidence>
<gene>
    <name evidence="11" type="ORF">CAMP_LOCUS16864</name>
</gene>
<dbReference type="EMBL" id="CANHGI010000006">
    <property type="protein sequence ID" value="CAI5454227.1"/>
    <property type="molecule type" value="Genomic_DNA"/>
</dbReference>
<dbReference type="Pfam" id="PF01431">
    <property type="entry name" value="Peptidase_M13"/>
    <property type="match status" value="1"/>
</dbReference>
<evidence type="ECO:0008006" key="13">
    <source>
        <dbReference type="Google" id="ProtNLM"/>
    </source>
</evidence>
<keyword evidence="8" id="KW-0732">Signal</keyword>
<accession>A0A9P1NAH4</accession>
<evidence type="ECO:0000256" key="4">
    <source>
        <dbReference type="ARBA" id="ARBA00022723"/>
    </source>
</evidence>
<dbReference type="Pfam" id="PF05649">
    <property type="entry name" value="Peptidase_M13_N"/>
    <property type="match status" value="1"/>
</dbReference>
<dbReference type="PANTHER" id="PTHR11733">
    <property type="entry name" value="ZINC METALLOPROTEASE FAMILY M13 NEPRILYSIN-RELATED"/>
    <property type="match status" value="1"/>
</dbReference>
<organism evidence="11 12">
    <name type="scientific">Caenorhabditis angaria</name>
    <dbReference type="NCBI Taxonomy" id="860376"/>
    <lineage>
        <taxon>Eukaryota</taxon>
        <taxon>Metazoa</taxon>
        <taxon>Ecdysozoa</taxon>
        <taxon>Nematoda</taxon>
        <taxon>Chromadorea</taxon>
        <taxon>Rhabditida</taxon>
        <taxon>Rhabditina</taxon>
        <taxon>Rhabditomorpha</taxon>
        <taxon>Rhabditoidea</taxon>
        <taxon>Rhabditidae</taxon>
        <taxon>Peloderinae</taxon>
        <taxon>Caenorhabditis</taxon>
    </lineage>
</organism>
<evidence type="ECO:0000256" key="8">
    <source>
        <dbReference type="SAM" id="SignalP"/>
    </source>
</evidence>
<comment type="caution">
    <text evidence="11">The sequence shown here is derived from an EMBL/GenBank/DDBJ whole genome shotgun (WGS) entry which is preliminary data.</text>
</comment>
<feature type="chain" id="PRO_5040389500" description="Peptidase M13 C-terminal domain-containing protein" evidence="8">
    <location>
        <begin position="17"/>
        <end position="596"/>
    </location>
</feature>
<dbReference type="InterPro" id="IPR000718">
    <property type="entry name" value="Peptidase_M13"/>
</dbReference>
<comment type="similarity">
    <text evidence="2">Belongs to the peptidase M13 family.</text>
</comment>
<dbReference type="AlphaFoldDB" id="A0A9P1NAH4"/>
<dbReference type="PROSITE" id="PS51885">
    <property type="entry name" value="NEPRILYSIN"/>
    <property type="match status" value="1"/>
</dbReference>
<protein>
    <recommendedName>
        <fullName evidence="13">Peptidase M13 C-terminal domain-containing protein</fullName>
    </recommendedName>
</protein>
<dbReference type="Gene3D" id="3.40.390.10">
    <property type="entry name" value="Collagenase (Catalytic Domain)"/>
    <property type="match status" value="2"/>
</dbReference>
<dbReference type="InterPro" id="IPR008753">
    <property type="entry name" value="Peptidase_M13_N"/>
</dbReference>
<proteinExistence type="inferred from homology"/>
<comment type="cofactor">
    <cofactor evidence="1">
        <name>Zn(2+)</name>
        <dbReference type="ChEBI" id="CHEBI:29105"/>
    </cofactor>
</comment>
<dbReference type="GO" id="GO:0016485">
    <property type="term" value="P:protein processing"/>
    <property type="evidence" value="ECO:0007669"/>
    <property type="project" value="TreeGrafter"/>
</dbReference>
<feature type="domain" description="Peptidase M13 N-terminal" evidence="10">
    <location>
        <begin position="232"/>
        <end position="326"/>
    </location>
</feature>
<dbReference type="Gene3D" id="1.10.1380.10">
    <property type="entry name" value="Neutral endopeptidase , domain2"/>
    <property type="match status" value="2"/>
</dbReference>
<reference evidence="11" key="1">
    <citation type="submission" date="2022-11" db="EMBL/GenBank/DDBJ databases">
        <authorList>
            <person name="Kikuchi T."/>
        </authorList>
    </citation>
    <scope>NUCLEOTIDE SEQUENCE</scope>
    <source>
        <strain evidence="11">PS1010</strain>
    </source>
</reference>
<keyword evidence="12" id="KW-1185">Reference proteome</keyword>
<evidence type="ECO:0000259" key="9">
    <source>
        <dbReference type="Pfam" id="PF01431"/>
    </source>
</evidence>
<dbReference type="SUPFAM" id="SSF55486">
    <property type="entry name" value="Metalloproteases ('zincins'), catalytic domain"/>
    <property type="match status" value="1"/>
</dbReference>
<dbReference type="InterPro" id="IPR018497">
    <property type="entry name" value="Peptidase_M13_C"/>
</dbReference>
<keyword evidence="5" id="KW-0378">Hydrolase</keyword>
<dbReference type="GO" id="GO:0005886">
    <property type="term" value="C:plasma membrane"/>
    <property type="evidence" value="ECO:0007669"/>
    <property type="project" value="TreeGrafter"/>
</dbReference>
<evidence type="ECO:0000256" key="6">
    <source>
        <dbReference type="ARBA" id="ARBA00022833"/>
    </source>
</evidence>
<keyword evidence="3" id="KW-0645">Protease</keyword>
<keyword evidence="4" id="KW-0479">Metal-binding</keyword>
<keyword evidence="6" id="KW-0862">Zinc</keyword>
<evidence type="ECO:0000259" key="10">
    <source>
        <dbReference type="Pfam" id="PF05649"/>
    </source>
</evidence>
<dbReference type="PANTHER" id="PTHR11733:SF164">
    <property type="entry name" value="NEPRILYSIN"/>
    <property type="match status" value="1"/>
</dbReference>
<evidence type="ECO:0000313" key="12">
    <source>
        <dbReference type="Proteomes" id="UP001152747"/>
    </source>
</evidence>
<evidence type="ECO:0000256" key="3">
    <source>
        <dbReference type="ARBA" id="ARBA00022670"/>
    </source>
</evidence>
<evidence type="ECO:0000256" key="1">
    <source>
        <dbReference type="ARBA" id="ARBA00001947"/>
    </source>
</evidence>
<evidence type="ECO:0000256" key="2">
    <source>
        <dbReference type="ARBA" id="ARBA00007357"/>
    </source>
</evidence>
<dbReference type="Proteomes" id="UP001152747">
    <property type="component" value="Unassembled WGS sequence"/>
</dbReference>
<sequence>MIFLYIFSFIFVFSAATKNVCQTDECKKLGDTMVSLMNDSISPCDDFYESVCAKTKLSYGSTLFEEMYNNIDQLEEIMKTFQPETSNQKVALVALQKCVNDTQGDPNTFMKEFWEDENNDLTTLIIELSKMNPESNGLFQFLMNVEEKDGIKRIKYFLDPVIVKVANSFVPWKLIAESVKFMNVTEFVYQLLPEGSRSYDAFDDSLVLAQDFNKIDEKITQLGDKKVREILRNQWLKELNKRYIEKHTLTACLQEHVRHAFPGTSATIFLNKTIFKPENVERAKTMFKSIQSEMSAIILENEWIDEEMKTKMIEKIDAVSVFMGIPSIHENQTALNTMYDRILNNSDINKLSYLEILRNLAKMNMEETFLRVSRGETVTFLDSPMIANANYFSFSHGITVGYFFLAYPFLDYNLPEWSILASYSFVVAHEVSHMFGPKDVLIGRDAHQNTIQLSENFQREYEKRKQCLIKQYSTFQYPGFDDYLNGENTVSENFADILASKVVHRLFRKHITTENNQESLPGLEKFTIEQQFFQRAAHVWCSNDADKETIDEYKNRVHSPNMFRVRGMTLNSPVFGEIFGCPVGSPMNPKDKCDTF</sequence>
<feature type="signal peptide" evidence="8">
    <location>
        <begin position="1"/>
        <end position="16"/>
    </location>
</feature>
<keyword evidence="7" id="KW-0482">Metalloprotease</keyword>
<evidence type="ECO:0000256" key="5">
    <source>
        <dbReference type="ARBA" id="ARBA00022801"/>
    </source>
</evidence>
<evidence type="ECO:0000313" key="11">
    <source>
        <dbReference type="EMBL" id="CAI5454227.1"/>
    </source>
</evidence>
<dbReference type="OrthoDB" id="6475849at2759"/>
<dbReference type="InterPro" id="IPR024079">
    <property type="entry name" value="MetalloPept_cat_dom_sf"/>
</dbReference>
<dbReference type="GO" id="GO:0046872">
    <property type="term" value="F:metal ion binding"/>
    <property type="evidence" value="ECO:0007669"/>
    <property type="project" value="UniProtKB-KW"/>
</dbReference>
<name>A0A9P1NAH4_9PELO</name>
<dbReference type="InterPro" id="IPR042089">
    <property type="entry name" value="Peptidase_M13_dom_2"/>
</dbReference>
<dbReference type="GO" id="GO:0004222">
    <property type="term" value="F:metalloendopeptidase activity"/>
    <property type="evidence" value="ECO:0007669"/>
    <property type="project" value="InterPro"/>
</dbReference>